<dbReference type="PANTHER" id="PTHR11475:SF86">
    <property type="entry name" value="PEROXIDASE"/>
    <property type="match status" value="1"/>
</dbReference>
<gene>
    <name evidence="5" type="primary">LOC107270316</name>
</gene>
<keyword evidence="2" id="KW-0408">Iron</keyword>
<feature type="signal peptide" evidence="3">
    <location>
        <begin position="1"/>
        <end position="22"/>
    </location>
</feature>
<evidence type="ECO:0000313" key="4">
    <source>
        <dbReference type="Proteomes" id="UP000694920"/>
    </source>
</evidence>
<sequence length="704" mass="80021">MGGMSLWAASILAAFIVQLVAAEEFLDLMPKGQTAQKLTNGRKRRFVSQGSHSFFGKYGNIFSSTGPQNFIYKSPSSLFPSSPLSSYRHSIYIDPSMAETVMCGDRFNRQCQKSRYRTFDGSCNNPRNPTWGMANTRYSRLLPANYADGIHEPTHSVSGRELPLARRVSFNLFPRINIEDKQFTLAAMQFGQLITHDMAMIDGTTQSKNHARECCTPDNRLLEEALSSPLCYPVIIPPEDPVLARNGANCMNFVRSITDLDRGCSSQHEPAEQLTVVTHFLDMSMIYGSNDQTVANLRAGIGGRMNVDIRNHRQWPPASNNKTGTCDIQSDNEVCYQAGDARANQNPQLTILQIMLLREHNRVADILTLINPHWSDETIFQETRRIVIAEYQHISYYEWLPLFLGLENVYRHKILYHTKDYVNDYDSSVNPSVLNEHSNAAFRHFHSLIAGRLSLVNELRYSPNGRGFRLSDVLNKPGILEEADNMDDLTRGMASQPQEASDEHFDKEITEFLFRSNQPTGTDLRAIDIQRNRDHGLASYNDYRAYCGLPKAKHFNDFLDVISFENVEKLAAVYDYVDDVDLTVGGSLEKIVNGALVGPTFLCILHEQFYRTRVGDRFWYENGDSDFAFTIEQLNEIRKASVSRLFCDNGNHIQTMQLRGFELISKHNPVVRCSDLPAVDLSLWKDYAPQAPKHSSYIYDYNKK</sequence>
<accession>A0AAJ7FNL6</accession>
<dbReference type="InterPro" id="IPR019791">
    <property type="entry name" value="Haem_peroxidase_animal"/>
</dbReference>
<evidence type="ECO:0000256" key="2">
    <source>
        <dbReference type="PIRSR" id="PIRSR619791-2"/>
    </source>
</evidence>
<dbReference type="PROSITE" id="PS50292">
    <property type="entry name" value="PEROXIDASE_3"/>
    <property type="match status" value="1"/>
</dbReference>
<dbReference type="SUPFAM" id="SSF48113">
    <property type="entry name" value="Heme-dependent peroxidases"/>
    <property type="match status" value="1"/>
</dbReference>
<evidence type="ECO:0000313" key="5">
    <source>
        <dbReference type="RefSeq" id="XP_015600699.1"/>
    </source>
</evidence>
<dbReference type="FunFam" id="1.10.640.10:FF:000009">
    <property type="entry name" value="Peroxidase, isoform B"/>
    <property type="match status" value="1"/>
</dbReference>
<proteinExistence type="predicted"/>
<keyword evidence="1 5" id="KW-0560">Oxidoreductase</keyword>
<evidence type="ECO:0000256" key="3">
    <source>
        <dbReference type="SAM" id="SignalP"/>
    </source>
</evidence>
<feature type="binding site" description="axial binding residue" evidence="2">
    <location>
        <position position="446"/>
    </location>
    <ligand>
        <name>heme b</name>
        <dbReference type="ChEBI" id="CHEBI:60344"/>
    </ligand>
    <ligandPart>
        <name>Fe</name>
        <dbReference type="ChEBI" id="CHEBI:18248"/>
    </ligandPart>
</feature>
<organism evidence="4 5">
    <name type="scientific">Cephus cinctus</name>
    <name type="common">Wheat stem sawfly</name>
    <dbReference type="NCBI Taxonomy" id="211228"/>
    <lineage>
        <taxon>Eukaryota</taxon>
        <taxon>Metazoa</taxon>
        <taxon>Ecdysozoa</taxon>
        <taxon>Arthropoda</taxon>
        <taxon>Hexapoda</taxon>
        <taxon>Insecta</taxon>
        <taxon>Pterygota</taxon>
        <taxon>Neoptera</taxon>
        <taxon>Endopterygota</taxon>
        <taxon>Hymenoptera</taxon>
        <taxon>Cephoidea</taxon>
        <taxon>Cephidae</taxon>
        <taxon>Cephus</taxon>
    </lineage>
</organism>
<dbReference type="GO" id="GO:0020037">
    <property type="term" value="F:heme binding"/>
    <property type="evidence" value="ECO:0007669"/>
    <property type="project" value="InterPro"/>
</dbReference>
<dbReference type="GO" id="GO:0004601">
    <property type="term" value="F:peroxidase activity"/>
    <property type="evidence" value="ECO:0007669"/>
    <property type="project" value="UniProtKB-KW"/>
</dbReference>
<feature type="chain" id="PRO_5042577884" evidence="3">
    <location>
        <begin position="23"/>
        <end position="704"/>
    </location>
</feature>
<protein>
    <submittedName>
        <fullName evidence="5">Peroxidase isoform X1</fullName>
    </submittedName>
</protein>
<dbReference type="KEGG" id="ccin:107270316"/>
<dbReference type="AlphaFoldDB" id="A0AAJ7FNL6"/>
<dbReference type="GeneID" id="107270316"/>
<evidence type="ECO:0000256" key="1">
    <source>
        <dbReference type="ARBA" id="ARBA00022559"/>
    </source>
</evidence>
<dbReference type="InterPro" id="IPR010255">
    <property type="entry name" value="Haem_peroxidase_sf"/>
</dbReference>
<dbReference type="Proteomes" id="UP000694920">
    <property type="component" value="Unplaced"/>
</dbReference>
<dbReference type="Gene3D" id="1.10.640.10">
    <property type="entry name" value="Haem peroxidase domain superfamily, animal type"/>
    <property type="match status" value="1"/>
</dbReference>
<dbReference type="GO" id="GO:0006979">
    <property type="term" value="P:response to oxidative stress"/>
    <property type="evidence" value="ECO:0007669"/>
    <property type="project" value="InterPro"/>
</dbReference>
<keyword evidence="2" id="KW-0479">Metal-binding</keyword>
<dbReference type="PRINTS" id="PR00457">
    <property type="entry name" value="ANPEROXIDASE"/>
</dbReference>
<dbReference type="RefSeq" id="XP_015600699.1">
    <property type="nucleotide sequence ID" value="XM_015745213.2"/>
</dbReference>
<keyword evidence="1 5" id="KW-0575">Peroxidase</keyword>
<name>A0AAJ7FNL6_CEPCN</name>
<keyword evidence="2" id="KW-0349">Heme</keyword>
<dbReference type="PANTHER" id="PTHR11475">
    <property type="entry name" value="OXIDASE/PEROXIDASE"/>
    <property type="match status" value="1"/>
</dbReference>
<keyword evidence="3" id="KW-0732">Signal</keyword>
<dbReference type="CDD" id="cd09823">
    <property type="entry name" value="peroxinectin_like"/>
    <property type="match status" value="1"/>
</dbReference>
<dbReference type="InterPro" id="IPR037120">
    <property type="entry name" value="Haem_peroxidase_sf_animal"/>
</dbReference>
<reference evidence="5" key="1">
    <citation type="submission" date="2025-08" db="UniProtKB">
        <authorList>
            <consortium name="RefSeq"/>
        </authorList>
    </citation>
    <scope>IDENTIFICATION</scope>
</reference>
<dbReference type="Pfam" id="PF03098">
    <property type="entry name" value="An_peroxidase"/>
    <property type="match status" value="1"/>
</dbReference>
<keyword evidence="4" id="KW-1185">Reference proteome</keyword>
<dbReference type="GO" id="GO:0046872">
    <property type="term" value="F:metal ion binding"/>
    <property type="evidence" value="ECO:0007669"/>
    <property type="project" value="UniProtKB-KW"/>
</dbReference>